<dbReference type="GO" id="GO:0016985">
    <property type="term" value="F:mannan endo-1,4-beta-mannosidase activity"/>
    <property type="evidence" value="ECO:0007669"/>
    <property type="project" value="TreeGrafter"/>
</dbReference>
<organism evidence="1 2">
    <name type="scientific">Zizania palustris</name>
    <name type="common">Northern wild rice</name>
    <dbReference type="NCBI Taxonomy" id="103762"/>
    <lineage>
        <taxon>Eukaryota</taxon>
        <taxon>Viridiplantae</taxon>
        <taxon>Streptophyta</taxon>
        <taxon>Embryophyta</taxon>
        <taxon>Tracheophyta</taxon>
        <taxon>Spermatophyta</taxon>
        <taxon>Magnoliopsida</taxon>
        <taxon>Liliopsida</taxon>
        <taxon>Poales</taxon>
        <taxon>Poaceae</taxon>
        <taxon>BOP clade</taxon>
        <taxon>Oryzoideae</taxon>
        <taxon>Oryzeae</taxon>
        <taxon>Zizaniinae</taxon>
        <taxon>Zizania</taxon>
    </lineage>
</organism>
<reference evidence="1" key="2">
    <citation type="submission" date="2021-02" db="EMBL/GenBank/DDBJ databases">
        <authorList>
            <person name="Kimball J.A."/>
            <person name="Haas M.W."/>
            <person name="Macchietto M."/>
            <person name="Kono T."/>
            <person name="Duquette J."/>
            <person name="Shao M."/>
        </authorList>
    </citation>
    <scope>NUCLEOTIDE SEQUENCE</scope>
    <source>
        <tissue evidence="1">Fresh leaf tissue</tissue>
    </source>
</reference>
<accession>A0A8J5VKX5</accession>
<gene>
    <name evidence="1" type="ORF">GUJ93_ZPchr0009g237</name>
</gene>
<evidence type="ECO:0000313" key="1">
    <source>
        <dbReference type="EMBL" id="KAG8051138.1"/>
    </source>
</evidence>
<name>A0A8J5VKX5_ZIZPA</name>
<protein>
    <recommendedName>
        <fullName evidence="3">Beta-mannosidase</fullName>
    </recommendedName>
</protein>
<sequence>MVYDMIYESAWRGGTMVGGLFWQLMDSYRDGYEVVFGEAPSTTGVITTQSWRLHSLDKEFARAKRGKQVQMIARGINGGN</sequence>
<dbReference type="OrthoDB" id="1404838at2759"/>
<comment type="caution">
    <text evidence="1">The sequence shown here is derived from an EMBL/GenBank/DDBJ whole genome shotgun (WGS) entry which is preliminary data.</text>
</comment>
<dbReference type="EMBL" id="JAAALK010000289">
    <property type="protein sequence ID" value="KAG8051138.1"/>
    <property type="molecule type" value="Genomic_DNA"/>
</dbReference>
<dbReference type="Proteomes" id="UP000729402">
    <property type="component" value="Unassembled WGS sequence"/>
</dbReference>
<dbReference type="AlphaFoldDB" id="A0A8J5VKX5"/>
<keyword evidence="2" id="KW-1185">Reference proteome</keyword>
<reference evidence="1" key="1">
    <citation type="journal article" date="2021" name="bioRxiv">
        <title>Whole Genome Assembly and Annotation of Northern Wild Rice, Zizania palustris L., Supports a Whole Genome Duplication in the Zizania Genus.</title>
        <authorList>
            <person name="Haas M."/>
            <person name="Kono T."/>
            <person name="Macchietto M."/>
            <person name="Millas R."/>
            <person name="McGilp L."/>
            <person name="Shao M."/>
            <person name="Duquette J."/>
            <person name="Hirsch C.N."/>
            <person name="Kimball J."/>
        </authorList>
    </citation>
    <scope>NUCLEOTIDE SEQUENCE</scope>
    <source>
        <tissue evidence="1">Fresh leaf tissue</tissue>
    </source>
</reference>
<dbReference type="PANTHER" id="PTHR31451">
    <property type="match status" value="1"/>
</dbReference>
<evidence type="ECO:0000313" key="2">
    <source>
        <dbReference type="Proteomes" id="UP000729402"/>
    </source>
</evidence>
<proteinExistence type="predicted"/>
<evidence type="ECO:0008006" key="3">
    <source>
        <dbReference type="Google" id="ProtNLM"/>
    </source>
</evidence>
<dbReference type="InterPro" id="IPR045053">
    <property type="entry name" value="MAN-like"/>
</dbReference>
<dbReference type="PANTHER" id="PTHR31451:SF60">
    <property type="entry name" value="MANNAN ENDO-1,4-BETA-MANNOSIDASE 1"/>
    <property type="match status" value="1"/>
</dbReference>